<accession>A0A8T0I2N7</accession>
<comment type="caution">
    <text evidence="1">The sequence shown here is derived from an EMBL/GenBank/DDBJ whole genome shotgun (WGS) entry which is preliminary data.</text>
</comment>
<gene>
    <name evidence="1" type="ORF">KC19_5G139800</name>
</gene>
<reference evidence="1" key="1">
    <citation type="submission" date="2020-06" db="EMBL/GenBank/DDBJ databases">
        <title>WGS assembly of Ceratodon purpureus strain R40.</title>
        <authorList>
            <person name="Carey S.B."/>
            <person name="Jenkins J."/>
            <person name="Shu S."/>
            <person name="Lovell J.T."/>
            <person name="Sreedasyam A."/>
            <person name="Maumus F."/>
            <person name="Tiley G.P."/>
            <person name="Fernandez-Pozo N."/>
            <person name="Barry K."/>
            <person name="Chen C."/>
            <person name="Wang M."/>
            <person name="Lipzen A."/>
            <person name="Daum C."/>
            <person name="Saski C.A."/>
            <person name="Payton A.C."/>
            <person name="Mcbreen J.C."/>
            <person name="Conrad R.E."/>
            <person name="Kollar L.M."/>
            <person name="Olsson S."/>
            <person name="Huttunen S."/>
            <person name="Landis J.B."/>
            <person name="Wickett N.J."/>
            <person name="Johnson M.G."/>
            <person name="Rensing S.A."/>
            <person name="Grimwood J."/>
            <person name="Schmutz J."/>
            <person name="Mcdaniel S.F."/>
        </authorList>
    </citation>
    <scope>NUCLEOTIDE SEQUENCE</scope>
    <source>
        <strain evidence="1">R40</strain>
    </source>
</reference>
<proteinExistence type="predicted"/>
<organism evidence="1 2">
    <name type="scientific">Ceratodon purpureus</name>
    <name type="common">Fire moss</name>
    <name type="synonym">Dicranum purpureum</name>
    <dbReference type="NCBI Taxonomy" id="3225"/>
    <lineage>
        <taxon>Eukaryota</taxon>
        <taxon>Viridiplantae</taxon>
        <taxon>Streptophyta</taxon>
        <taxon>Embryophyta</taxon>
        <taxon>Bryophyta</taxon>
        <taxon>Bryophytina</taxon>
        <taxon>Bryopsida</taxon>
        <taxon>Dicranidae</taxon>
        <taxon>Pseudoditrichales</taxon>
        <taxon>Ditrichaceae</taxon>
        <taxon>Ceratodon</taxon>
    </lineage>
</organism>
<sequence>MGSAMAKLEHYVEVIVMSVFVRAQTTELGPFFTYTILYQGQVESQSIPSCAFGCEVFGLESTQQSGRLGELQCVLRRERTRCIRFNLPSAPTSAFPVSS</sequence>
<dbReference type="Proteomes" id="UP000822688">
    <property type="component" value="Chromosome 5"/>
</dbReference>
<evidence type="ECO:0000313" key="1">
    <source>
        <dbReference type="EMBL" id="KAG0577215.1"/>
    </source>
</evidence>
<keyword evidence="2" id="KW-1185">Reference proteome</keyword>
<name>A0A8T0I2N7_CERPU</name>
<dbReference type="AlphaFoldDB" id="A0A8T0I2N7"/>
<protein>
    <submittedName>
        <fullName evidence="1">Uncharacterized protein</fullName>
    </submittedName>
</protein>
<evidence type="ECO:0000313" key="2">
    <source>
        <dbReference type="Proteomes" id="UP000822688"/>
    </source>
</evidence>
<dbReference type="EMBL" id="CM026425">
    <property type="protein sequence ID" value="KAG0577215.1"/>
    <property type="molecule type" value="Genomic_DNA"/>
</dbReference>